<dbReference type="SUPFAM" id="SSF56601">
    <property type="entry name" value="beta-lactamase/transpeptidase-like"/>
    <property type="match status" value="1"/>
</dbReference>
<evidence type="ECO:0000313" key="4">
    <source>
        <dbReference type="Proteomes" id="UP000254118"/>
    </source>
</evidence>
<organism evidence="3 4">
    <name type="scientific">Dermatophilus congolensis</name>
    <dbReference type="NCBI Taxonomy" id="1863"/>
    <lineage>
        <taxon>Bacteria</taxon>
        <taxon>Bacillati</taxon>
        <taxon>Actinomycetota</taxon>
        <taxon>Actinomycetes</taxon>
        <taxon>Micrococcales</taxon>
        <taxon>Dermatophilaceae</taxon>
        <taxon>Dermatophilus</taxon>
    </lineage>
</organism>
<dbReference type="EMBL" id="UFYA01000001">
    <property type="protein sequence ID" value="STD07629.1"/>
    <property type="molecule type" value="Genomic_DNA"/>
</dbReference>
<reference evidence="3 4" key="1">
    <citation type="submission" date="2018-06" db="EMBL/GenBank/DDBJ databases">
        <authorList>
            <consortium name="Pathogen Informatics"/>
            <person name="Doyle S."/>
        </authorList>
    </citation>
    <scope>NUCLEOTIDE SEQUENCE [LARGE SCALE GENOMIC DNA]</scope>
    <source>
        <strain evidence="3 4">NCTC7915</strain>
    </source>
</reference>
<evidence type="ECO:0000313" key="3">
    <source>
        <dbReference type="EMBL" id="STD07629.1"/>
    </source>
</evidence>
<dbReference type="InterPro" id="IPR012338">
    <property type="entry name" value="Beta-lactam/transpept-like"/>
</dbReference>
<proteinExistence type="predicted"/>
<evidence type="ECO:0000256" key="2">
    <source>
        <dbReference type="SAM" id="SignalP"/>
    </source>
</evidence>
<gene>
    <name evidence="3" type="ORF">NCTC7915_00838</name>
</gene>
<evidence type="ECO:0008006" key="5">
    <source>
        <dbReference type="Google" id="ProtNLM"/>
    </source>
</evidence>
<evidence type="ECO:0000256" key="1">
    <source>
        <dbReference type="SAM" id="MobiDB-lite"/>
    </source>
</evidence>
<accession>A0AA46H048</accession>
<dbReference type="Gene3D" id="3.40.710.10">
    <property type="entry name" value="DD-peptidase/beta-lactamase superfamily"/>
    <property type="match status" value="1"/>
</dbReference>
<feature type="signal peptide" evidence="2">
    <location>
        <begin position="1"/>
        <end position="33"/>
    </location>
</feature>
<sequence>MATDTTGARQVVVTRRRRLSTAFVCAVLCAAMAACGSSASSPKEEDSQTSTAAPTVAPMLPSRPPAVISTPAPPPPPVKPVQITDASKLVQGFKKLPGRDQQLTIAWAPVGHPEQVQQLGTTDTIDAWSTIKVPLALAAIQQRGGDLPKAVANDIEMSVRISDNDAARRLWEGLENFGMKAELVNEVLGDTGDKRTRAARNSAGVRVPFGLTAWRVGDAAKFAATLPCVPYGAQIMRDMRFIDHSQSWGIGAVARGTNKRGLNVDDVAFKGGWGPSTSGYLMRQVGVLILPGGGGVGVALLVQPHGGNHEAGAKILSQAASWLRDSLGATDAGKCA</sequence>
<keyword evidence="2" id="KW-0732">Signal</keyword>
<feature type="region of interest" description="Disordered" evidence="1">
    <location>
        <begin position="38"/>
        <end position="76"/>
    </location>
</feature>
<feature type="chain" id="PRO_5041396962" description="Beta-lactamase" evidence="2">
    <location>
        <begin position="34"/>
        <end position="336"/>
    </location>
</feature>
<dbReference type="AlphaFoldDB" id="A0AA46H048"/>
<protein>
    <recommendedName>
        <fullName evidence="5">Beta-lactamase</fullName>
    </recommendedName>
</protein>
<name>A0AA46H048_9MICO</name>
<dbReference type="Proteomes" id="UP000254118">
    <property type="component" value="Unassembled WGS sequence"/>
</dbReference>
<comment type="caution">
    <text evidence="3">The sequence shown here is derived from an EMBL/GenBank/DDBJ whole genome shotgun (WGS) entry which is preliminary data.</text>
</comment>